<keyword evidence="3" id="KW-1185">Reference proteome</keyword>
<dbReference type="OrthoDB" id="10416007at2759"/>
<dbReference type="VEuPathDB" id="AmoebaDB:EDI_291300"/>
<sequence>MPKRSIKNKKEPEDSLKKEKEEEKEKEKEFLEKQKSYFEDLETFILEEDIDTGDKETEKSINQQEEVGIVSTIENGLEQNEKSTMKNNTTEEKEDDENESLNQEEQTEHYARKRIKENSFLSEPKRSSFVVYGTGFNKIFFTN</sequence>
<dbReference type="RefSeq" id="XP_001740038.1">
    <property type="nucleotide sequence ID" value="XM_001739986.1"/>
</dbReference>
<evidence type="ECO:0000256" key="1">
    <source>
        <dbReference type="SAM" id="MobiDB-lite"/>
    </source>
</evidence>
<name>B0EPH9_ENTDS</name>
<evidence type="ECO:0000313" key="3">
    <source>
        <dbReference type="Proteomes" id="UP000008076"/>
    </source>
</evidence>
<feature type="compositionally biased region" description="Basic and acidic residues" evidence="1">
    <location>
        <begin position="8"/>
        <end position="32"/>
    </location>
</feature>
<dbReference type="GeneID" id="5885201"/>
<dbReference type="EMBL" id="DS550271">
    <property type="protein sequence ID" value="EDR23556.1"/>
    <property type="molecule type" value="Genomic_DNA"/>
</dbReference>
<dbReference type="OMA" id="EQTEHYA"/>
<accession>B0EPH9</accession>
<dbReference type="eggNOG" id="ENOG502RI2I">
    <property type="taxonomic scope" value="Eukaryota"/>
</dbReference>
<dbReference type="Proteomes" id="UP000008076">
    <property type="component" value="Unassembled WGS sequence"/>
</dbReference>
<feature type="region of interest" description="Disordered" evidence="1">
    <location>
        <begin position="1"/>
        <end position="32"/>
    </location>
</feature>
<protein>
    <submittedName>
        <fullName evidence="2">Uncharacterized protein</fullName>
    </submittedName>
</protein>
<evidence type="ECO:0000313" key="2">
    <source>
        <dbReference type="EMBL" id="EDR23556.1"/>
    </source>
</evidence>
<dbReference type="KEGG" id="edi:EDI_291300"/>
<organism evidence="3">
    <name type="scientific">Entamoeba dispar (strain ATCC PRA-260 / SAW760)</name>
    <dbReference type="NCBI Taxonomy" id="370354"/>
    <lineage>
        <taxon>Eukaryota</taxon>
        <taxon>Amoebozoa</taxon>
        <taxon>Evosea</taxon>
        <taxon>Archamoebae</taxon>
        <taxon>Mastigamoebida</taxon>
        <taxon>Entamoebidae</taxon>
        <taxon>Entamoeba</taxon>
    </lineage>
</organism>
<proteinExistence type="predicted"/>
<reference evidence="3" key="1">
    <citation type="submission" date="2007-12" db="EMBL/GenBank/DDBJ databases">
        <title>Annotation of Entamoeba dispar SAW760.</title>
        <authorList>
            <person name="Lorenzi H."/>
            <person name="Inman J."/>
            <person name="Schobel S."/>
            <person name="Amedeo P."/>
            <person name="Caler E."/>
        </authorList>
    </citation>
    <scope>NUCLEOTIDE SEQUENCE [LARGE SCALE GENOMIC DNA]</scope>
    <source>
        <strain evidence="3">ATCC PRA-260 / SAW760</strain>
    </source>
</reference>
<dbReference type="AlphaFoldDB" id="B0EPH9"/>
<feature type="region of interest" description="Disordered" evidence="1">
    <location>
        <begin position="48"/>
        <end position="112"/>
    </location>
</feature>
<gene>
    <name evidence="2" type="ORF">EDI_291300</name>
</gene>